<keyword evidence="6" id="KW-0408">Iron</keyword>
<evidence type="ECO:0000259" key="8">
    <source>
        <dbReference type="PROSITE" id="PS51332"/>
    </source>
</evidence>
<dbReference type="InterPro" id="IPR034466">
    <property type="entry name" value="Methyltransferase_Class_B"/>
</dbReference>
<dbReference type="Gene3D" id="3.40.50.280">
    <property type="entry name" value="Cobalamin-binding domain"/>
    <property type="match status" value="1"/>
</dbReference>
<sequence length="462" mass="52432">MKKTRAYSKLDVLLINAPSPFPGSILSHRLQGLPPLGLGYIGTWLIRNNYSAKILDFYIKEVTIIDLESLIKSDYPKIIGISTTTETYKCGLAIAKHIKLIDSDIVVFMGGCHATFEYEDALKSGFIDLVVRHEGELIVKELCDYYIKGVGSLDKIKGISYISDGVIKKNQRKEFIENLDMLPFPDRRLYDLEKYAVPASISTSRGCPGRCIFCAATALSGGRYRVRTAENVIEEFKYLKSLGNNHIQIVDDTMTADVDRLHRLLKLLKEEKLGVTWNCESRVDIMTKELLKEMIECGCTSIQFGVETGSQEMLDCLRKSITIEQIRNTFLWAKELGISTATCLMIGQPYDTIETINKSIEFALELQSYGAKVVFSVSTPFPGTFMYNNPERVGIKIMDFDTDNYNTLTPVYDTDNFSREDIQKLYYDALIKLSKGQIRPEAKEIYRRISKYLKQQVAEITN</sequence>
<keyword evidence="2" id="KW-0489">Methyltransferase</keyword>
<dbReference type="Gene3D" id="3.80.30.20">
    <property type="entry name" value="tm_1862 like domain"/>
    <property type="match status" value="1"/>
</dbReference>
<dbReference type="GO" id="GO:0003824">
    <property type="term" value="F:catalytic activity"/>
    <property type="evidence" value="ECO:0007669"/>
    <property type="project" value="InterPro"/>
</dbReference>
<evidence type="ECO:0000256" key="5">
    <source>
        <dbReference type="ARBA" id="ARBA00022723"/>
    </source>
</evidence>
<keyword evidence="4" id="KW-0949">S-adenosyl-L-methionine</keyword>
<accession>A0A3R5QVE6</accession>
<evidence type="ECO:0000256" key="3">
    <source>
        <dbReference type="ARBA" id="ARBA00022679"/>
    </source>
</evidence>
<keyword evidence="5" id="KW-0479">Metal-binding</keyword>
<dbReference type="SUPFAM" id="SSF102114">
    <property type="entry name" value="Radical SAM enzymes"/>
    <property type="match status" value="1"/>
</dbReference>
<evidence type="ECO:0000256" key="2">
    <source>
        <dbReference type="ARBA" id="ARBA00022603"/>
    </source>
</evidence>
<protein>
    <submittedName>
        <fullName evidence="10">Uncharacterized protein</fullName>
    </submittedName>
</protein>
<evidence type="ECO:0000313" key="10">
    <source>
        <dbReference type="EMBL" id="QAA30384.1"/>
    </source>
</evidence>
<proteinExistence type="predicted"/>
<dbReference type="RefSeq" id="WP_128210834.1">
    <property type="nucleotide sequence ID" value="NZ_CP025746.1"/>
</dbReference>
<dbReference type="InterPro" id="IPR007197">
    <property type="entry name" value="rSAM"/>
</dbReference>
<feature type="domain" description="B12-binding" evidence="8">
    <location>
        <begin position="21"/>
        <end position="153"/>
    </location>
</feature>
<dbReference type="SFLD" id="SFLDS00029">
    <property type="entry name" value="Radical_SAM"/>
    <property type="match status" value="1"/>
</dbReference>
<dbReference type="SMART" id="SM00729">
    <property type="entry name" value="Elp3"/>
    <property type="match status" value="1"/>
</dbReference>
<reference evidence="10 11" key="1">
    <citation type="submission" date="2018-01" db="EMBL/GenBank/DDBJ databases">
        <title>Genome Sequencing and Assembly of Anaerobacter polyendosporus strain CT4.</title>
        <authorList>
            <person name="Tachaapaikoon C."/>
            <person name="Sutheeworapong S."/>
            <person name="Jenjaroenpun P."/>
            <person name="Wongsurawat T."/>
            <person name="Nookeaw I."/>
            <person name="Cheawchanlertfa P."/>
            <person name="Kosugi A."/>
            <person name="Cheevadhanarak S."/>
            <person name="Ratanakhanokchai K."/>
        </authorList>
    </citation>
    <scope>NUCLEOTIDE SEQUENCE [LARGE SCALE GENOMIC DNA]</scope>
    <source>
        <strain evidence="10 11">CT4</strain>
    </source>
</reference>
<keyword evidence="11" id="KW-1185">Reference proteome</keyword>
<organism evidence="10 11">
    <name type="scientific">Clostridium manihotivorum</name>
    <dbReference type="NCBI Taxonomy" id="2320868"/>
    <lineage>
        <taxon>Bacteria</taxon>
        <taxon>Bacillati</taxon>
        <taxon>Bacillota</taxon>
        <taxon>Clostridia</taxon>
        <taxon>Eubacteriales</taxon>
        <taxon>Clostridiaceae</taxon>
        <taxon>Clostridium</taxon>
    </lineage>
</organism>
<keyword evidence="3" id="KW-0808">Transferase</keyword>
<dbReference type="Pfam" id="PF04055">
    <property type="entry name" value="Radical_SAM"/>
    <property type="match status" value="1"/>
</dbReference>
<gene>
    <name evidence="10" type="ORF">C1I91_01065</name>
</gene>
<feature type="domain" description="Radical SAM core" evidence="9">
    <location>
        <begin position="193"/>
        <end position="415"/>
    </location>
</feature>
<keyword evidence="7" id="KW-0411">Iron-sulfur</keyword>
<dbReference type="InterPro" id="IPR006158">
    <property type="entry name" value="Cobalamin-bd"/>
</dbReference>
<evidence type="ECO:0000256" key="1">
    <source>
        <dbReference type="ARBA" id="ARBA00001966"/>
    </source>
</evidence>
<dbReference type="Proteomes" id="UP000286268">
    <property type="component" value="Chromosome"/>
</dbReference>
<evidence type="ECO:0000256" key="6">
    <source>
        <dbReference type="ARBA" id="ARBA00023004"/>
    </source>
</evidence>
<evidence type="ECO:0000313" key="11">
    <source>
        <dbReference type="Proteomes" id="UP000286268"/>
    </source>
</evidence>
<dbReference type="GO" id="GO:0051539">
    <property type="term" value="F:4 iron, 4 sulfur cluster binding"/>
    <property type="evidence" value="ECO:0007669"/>
    <property type="project" value="UniProtKB-KW"/>
</dbReference>
<evidence type="ECO:0000256" key="7">
    <source>
        <dbReference type="ARBA" id="ARBA00023014"/>
    </source>
</evidence>
<dbReference type="PANTHER" id="PTHR43409">
    <property type="entry name" value="ANAEROBIC MAGNESIUM-PROTOPORPHYRIN IX MONOMETHYL ESTER CYCLASE-RELATED"/>
    <property type="match status" value="1"/>
</dbReference>
<dbReference type="InterPro" id="IPR023404">
    <property type="entry name" value="rSAM_horseshoe"/>
</dbReference>
<dbReference type="OrthoDB" id="9801424at2"/>
<evidence type="ECO:0000259" key="9">
    <source>
        <dbReference type="PROSITE" id="PS51918"/>
    </source>
</evidence>
<name>A0A3R5QVE6_9CLOT</name>
<dbReference type="Pfam" id="PF02310">
    <property type="entry name" value="B12-binding"/>
    <property type="match status" value="1"/>
</dbReference>
<dbReference type="PROSITE" id="PS51332">
    <property type="entry name" value="B12_BINDING"/>
    <property type="match status" value="1"/>
</dbReference>
<dbReference type="GO" id="GO:0031419">
    <property type="term" value="F:cobalamin binding"/>
    <property type="evidence" value="ECO:0007669"/>
    <property type="project" value="InterPro"/>
</dbReference>
<dbReference type="InterPro" id="IPR006638">
    <property type="entry name" value="Elp3/MiaA/NifB-like_rSAM"/>
</dbReference>
<comment type="cofactor">
    <cofactor evidence="1">
        <name>[4Fe-4S] cluster</name>
        <dbReference type="ChEBI" id="CHEBI:49883"/>
    </cofactor>
</comment>
<dbReference type="InterPro" id="IPR051198">
    <property type="entry name" value="BchE-like"/>
</dbReference>
<dbReference type="InterPro" id="IPR058240">
    <property type="entry name" value="rSAM_sf"/>
</dbReference>
<dbReference type="AlphaFoldDB" id="A0A3R5QVE6"/>
<dbReference type="KEGG" id="cmah:C1I91_01065"/>
<dbReference type="SFLD" id="SFLDG01123">
    <property type="entry name" value="methyltransferase_(Class_B)"/>
    <property type="match status" value="1"/>
</dbReference>
<dbReference type="PANTHER" id="PTHR43409:SF7">
    <property type="entry name" value="BLL1977 PROTEIN"/>
    <property type="match status" value="1"/>
</dbReference>
<dbReference type="CDD" id="cd01335">
    <property type="entry name" value="Radical_SAM"/>
    <property type="match status" value="1"/>
</dbReference>
<dbReference type="GO" id="GO:0046872">
    <property type="term" value="F:metal ion binding"/>
    <property type="evidence" value="ECO:0007669"/>
    <property type="project" value="UniProtKB-KW"/>
</dbReference>
<evidence type="ECO:0000256" key="4">
    <source>
        <dbReference type="ARBA" id="ARBA00022691"/>
    </source>
</evidence>
<dbReference type="CDD" id="cd02068">
    <property type="entry name" value="radical_SAM_B12_BD"/>
    <property type="match status" value="1"/>
</dbReference>
<dbReference type="PROSITE" id="PS51918">
    <property type="entry name" value="RADICAL_SAM"/>
    <property type="match status" value="1"/>
</dbReference>
<dbReference type="SFLD" id="SFLDG01082">
    <property type="entry name" value="B12-binding_domain_containing"/>
    <property type="match status" value="1"/>
</dbReference>
<dbReference type="EMBL" id="CP025746">
    <property type="protein sequence ID" value="QAA30384.1"/>
    <property type="molecule type" value="Genomic_DNA"/>
</dbReference>